<evidence type="ECO:0000256" key="2">
    <source>
        <dbReference type="ARBA" id="ARBA00006154"/>
    </source>
</evidence>
<name>A0A934UXX6_9PROT</name>
<evidence type="ECO:0000256" key="3">
    <source>
        <dbReference type="ARBA" id="ARBA00022605"/>
    </source>
</evidence>
<organism evidence="11 12">
    <name type="scientific">Rhodovibrio salinarum</name>
    <dbReference type="NCBI Taxonomy" id="1087"/>
    <lineage>
        <taxon>Bacteria</taxon>
        <taxon>Pseudomonadati</taxon>
        <taxon>Pseudomonadota</taxon>
        <taxon>Alphaproteobacteria</taxon>
        <taxon>Rhodospirillales</taxon>
        <taxon>Rhodovibrionaceae</taxon>
        <taxon>Rhodovibrio</taxon>
    </lineage>
</organism>
<dbReference type="CDD" id="cd07941">
    <property type="entry name" value="DRE_TIM_LeuA3"/>
    <property type="match status" value="1"/>
</dbReference>
<dbReference type="SUPFAM" id="SSF110921">
    <property type="entry name" value="2-isopropylmalate synthase LeuA, allosteric (dimerisation) domain"/>
    <property type="match status" value="1"/>
</dbReference>
<gene>
    <name evidence="11" type="ORF">CKO21_00975</name>
</gene>
<dbReference type="Gene3D" id="3.30.160.270">
    <property type="match status" value="1"/>
</dbReference>
<dbReference type="InterPro" id="IPR013785">
    <property type="entry name" value="Aldolase_TIM"/>
</dbReference>
<keyword evidence="4" id="KW-0412">Isoleucine biosynthesis</keyword>
<dbReference type="PROSITE" id="PS00815">
    <property type="entry name" value="AIPM_HOMOCIT_SYNTH_1"/>
    <property type="match status" value="1"/>
</dbReference>
<proteinExistence type="inferred from homology"/>
<dbReference type="AlphaFoldDB" id="A0A934UXX6"/>
<dbReference type="NCBIfam" id="TIGR00977">
    <property type="entry name" value="citramal_synth"/>
    <property type="match status" value="1"/>
</dbReference>
<dbReference type="GO" id="GO:0009098">
    <property type="term" value="P:L-leucine biosynthetic process"/>
    <property type="evidence" value="ECO:0007669"/>
    <property type="project" value="InterPro"/>
</dbReference>
<dbReference type="Gene3D" id="3.20.20.70">
    <property type="entry name" value="Aldolase class I"/>
    <property type="match status" value="1"/>
</dbReference>
<dbReference type="PROSITE" id="PS50991">
    <property type="entry name" value="PYR_CT"/>
    <property type="match status" value="1"/>
</dbReference>
<dbReference type="InterPro" id="IPR002034">
    <property type="entry name" value="AIPM/Hcit_synth_CS"/>
</dbReference>
<dbReference type="RefSeq" id="WP_051432447.1">
    <property type="nucleotide sequence ID" value="NZ_NRRE01000007.1"/>
</dbReference>
<dbReference type="Pfam" id="PF00682">
    <property type="entry name" value="HMGL-like"/>
    <property type="match status" value="1"/>
</dbReference>
<comment type="pathway">
    <text evidence="1">Amino-acid biosynthesis; L-isoleucine biosynthesis; 2-oxobutanoate from pyruvate: step 1/3.</text>
</comment>
<keyword evidence="12" id="KW-1185">Reference proteome</keyword>
<evidence type="ECO:0000313" key="11">
    <source>
        <dbReference type="EMBL" id="MBK1695817.1"/>
    </source>
</evidence>
<evidence type="ECO:0000256" key="5">
    <source>
        <dbReference type="ARBA" id="ARBA00022679"/>
    </source>
</evidence>
<dbReference type="SUPFAM" id="SSF51569">
    <property type="entry name" value="Aldolase"/>
    <property type="match status" value="1"/>
</dbReference>
<keyword evidence="6" id="KW-0100">Branched-chain amino acid biosynthesis</keyword>
<dbReference type="InterPro" id="IPR054691">
    <property type="entry name" value="LeuA/HCS_post-cat"/>
</dbReference>
<dbReference type="EMBL" id="NRRE01000007">
    <property type="protein sequence ID" value="MBK1695817.1"/>
    <property type="molecule type" value="Genomic_DNA"/>
</dbReference>
<evidence type="ECO:0000256" key="1">
    <source>
        <dbReference type="ARBA" id="ARBA00004743"/>
    </source>
</evidence>
<dbReference type="InterPro" id="IPR013709">
    <property type="entry name" value="2-isopropylmalate_synth_dimer"/>
</dbReference>
<evidence type="ECO:0000313" key="12">
    <source>
        <dbReference type="Proteomes" id="UP000778970"/>
    </source>
</evidence>
<feature type="domain" description="Pyruvate carboxyltransferase" evidence="10">
    <location>
        <begin position="7"/>
        <end position="269"/>
    </location>
</feature>
<dbReference type="InterPro" id="IPR005675">
    <property type="entry name" value="Citramal_synthase"/>
</dbReference>
<dbReference type="PROSITE" id="PS00816">
    <property type="entry name" value="AIPM_HOMOCIT_SYNTH_2"/>
    <property type="match status" value="1"/>
</dbReference>
<accession>A0A934UXX6</accession>
<sequence length="543" mass="59665">MTSDHRVHFYDCTLRDGQQTQGVDFSVADKRTLSLALDELGVDYIEGGWPGANPTDDAFFDEPPQLTNAKLVAFGMTRRIGRSADNDPGMAALLNSRADGLTIVGKTWDYHVDLALGADRDDYVEVIADSVRIARERKGEAIFDAEHFFDGYKANPDYALRCLDAAYQAGARWIVLCDTNGGTLPHEVSRIVGEVAQRIPGQQLGIHTHDDTGNAVANSLAAVEAGVRQVQGTLNGLGERCGNANLISVIASIALKTDFKTRITDQQLKELTPVSRLLDERLNRAPSRGAPYVGESAFAHKGGLHVSAVEKDPRTYEHIDPARVGNQRHIVVSDQSGRSNILARFREIGIEMDPNDPAVADLVERVKAREFSGYAYDGAEASFELMARRALKQVPDYFALSRFRVMDDRRWNARGELVTESEATVTTEVAGREMMTVANGNGPVNALDKALRKALLEFYPQLEDMRLSDYKVRILTPQAGTGAVTRVMIESADGQGRSWTTVGVSTNIIDASFNALHDGLTWKLYQEGAHQAQTPRRPHALEE</sequence>
<dbReference type="EC" id="2.3.3.21" evidence="8"/>
<dbReference type="InterPro" id="IPR036230">
    <property type="entry name" value="LeuA_allosteric_dom_sf"/>
</dbReference>
<reference evidence="11" key="1">
    <citation type="submission" date="2017-08" db="EMBL/GenBank/DDBJ databases">
        <authorList>
            <person name="Imhoff J.F."/>
            <person name="Rahn T."/>
            <person name="Kuenzel S."/>
            <person name="Neulinger S.C."/>
        </authorList>
    </citation>
    <scope>NUCLEOTIDE SEQUENCE</scope>
    <source>
        <strain evidence="11">DSM 9154</strain>
    </source>
</reference>
<dbReference type="PANTHER" id="PTHR43538">
    <property type="entry name" value="ALPHA-IPM SYNTHASE/HOMOCITRATE SYNTHASE"/>
    <property type="match status" value="1"/>
</dbReference>
<dbReference type="GO" id="GO:0043714">
    <property type="term" value="F:(R)-citramalate synthase activity"/>
    <property type="evidence" value="ECO:0007669"/>
    <property type="project" value="UniProtKB-UniRule"/>
</dbReference>
<protein>
    <recommendedName>
        <fullName evidence="8">Citramalate synthase</fullName>
        <ecNumber evidence="8">2.3.3.21</ecNumber>
    </recommendedName>
</protein>
<evidence type="ECO:0000259" key="10">
    <source>
        <dbReference type="PROSITE" id="PS50991"/>
    </source>
</evidence>
<dbReference type="Pfam" id="PF08502">
    <property type="entry name" value="LeuA_dimer"/>
    <property type="match status" value="1"/>
</dbReference>
<comment type="similarity">
    <text evidence="2 9">Belongs to the alpha-IPM synthase/homocitrate synthase family.</text>
</comment>
<evidence type="ECO:0000256" key="8">
    <source>
        <dbReference type="NCBIfam" id="TIGR00977"/>
    </source>
</evidence>
<dbReference type="Pfam" id="PF22617">
    <property type="entry name" value="HCS_D2"/>
    <property type="match status" value="1"/>
</dbReference>
<dbReference type="GO" id="GO:0003852">
    <property type="term" value="F:2-isopropylmalate synthase activity"/>
    <property type="evidence" value="ECO:0007669"/>
    <property type="project" value="InterPro"/>
</dbReference>
<dbReference type="InterPro" id="IPR000891">
    <property type="entry name" value="PYR_CT"/>
</dbReference>
<reference evidence="11" key="2">
    <citation type="journal article" date="2020" name="Microorganisms">
        <title>Osmotic Adaptation and Compatible Solute Biosynthesis of Phototrophic Bacteria as Revealed from Genome Analyses.</title>
        <authorList>
            <person name="Imhoff J.F."/>
            <person name="Rahn T."/>
            <person name="Kunzel S."/>
            <person name="Keller A."/>
            <person name="Neulinger S.C."/>
        </authorList>
    </citation>
    <scope>NUCLEOTIDE SEQUENCE</scope>
    <source>
        <strain evidence="11">DSM 9154</strain>
    </source>
</reference>
<keyword evidence="3" id="KW-0028">Amino-acid biosynthesis</keyword>
<evidence type="ECO:0000256" key="9">
    <source>
        <dbReference type="RuleBase" id="RU003523"/>
    </source>
</evidence>
<dbReference type="Proteomes" id="UP000778970">
    <property type="component" value="Unassembled WGS sequence"/>
</dbReference>
<keyword evidence="5 9" id="KW-0808">Transferase</keyword>
<dbReference type="SMART" id="SM00917">
    <property type="entry name" value="LeuA_dimer"/>
    <property type="match status" value="1"/>
</dbReference>
<dbReference type="GO" id="GO:0009097">
    <property type="term" value="P:isoleucine biosynthetic process"/>
    <property type="evidence" value="ECO:0007669"/>
    <property type="project" value="UniProtKB-UniRule"/>
</dbReference>
<comment type="caution">
    <text evidence="11">The sequence shown here is derived from an EMBL/GenBank/DDBJ whole genome shotgun (WGS) entry which is preliminary data.</text>
</comment>
<dbReference type="PANTHER" id="PTHR43538:SF1">
    <property type="entry name" value="(R)-CITRAMALATE SYNTHASE"/>
    <property type="match status" value="1"/>
</dbReference>
<evidence type="ECO:0000256" key="6">
    <source>
        <dbReference type="ARBA" id="ARBA00023304"/>
    </source>
</evidence>
<comment type="catalytic activity">
    <reaction evidence="7">
        <text>pyruvate + acetyl-CoA + H2O = (3R)-citramalate + CoA + H(+)</text>
        <dbReference type="Rhea" id="RHEA:19045"/>
        <dbReference type="ChEBI" id="CHEBI:15361"/>
        <dbReference type="ChEBI" id="CHEBI:15377"/>
        <dbReference type="ChEBI" id="CHEBI:15378"/>
        <dbReference type="ChEBI" id="CHEBI:30934"/>
        <dbReference type="ChEBI" id="CHEBI:57287"/>
        <dbReference type="ChEBI" id="CHEBI:57288"/>
        <dbReference type="EC" id="2.3.3.21"/>
    </reaction>
</comment>
<evidence type="ECO:0000256" key="4">
    <source>
        <dbReference type="ARBA" id="ARBA00022624"/>
    </source>
</evidence>
<evidence type="ECO:0000256" key="7">
    <source>
        <dbReference type="ARBA" id="ARBA00048263"/>
    </source>
</evidence>
<dbReference type="Gene3D" id="1.10.238.260">
    <property type="match status" value="1"/>
</dbReference>